<dbReference type="GO" id="GO:0007127">
    <property type="term" value="P:meiosis I"/>
    <property type="evidence" value="ECO:0007669"/>
    <property type="project" value="TreeGrafter"/>
</dbReference>
<reference evidence="2" key="1">
    <citation type="submission" date="2025-08" db="UniProtKB">
        <authorList>
            <consortium name="RefSeq"/>
        </authorList>
    </citation>
    <scope>IDENTIFICATION</scope>
    <source>
        <tissue evidence="2">Whole sample</tissue>
    </source>
</reference>
<dbReference type="Proteomes" id="UP000694844">
    <property type="component" value="Chromosome 2"/>
</dbReference>
<gene>
    <name evidence="2" type="primary">LOC111118732</name>
</gene>
<protein>
    <submittedName>
        <fullName evidence="2">Meiosis inhibitor protein 1-like isoform X1</fullName>
    </submittedName>
</protein>
<dbReference type="PANTHER" id="PTHR12044">
    <property type="entry name" value="BCL2 INTERACTING MEDIATOR OF CELL DEATH"/>
    <property type="match status" value="1"/>
</dbReference>
<dbReference type="InterPro" id="IPR052133">
    <property type="entry name" value="Immune_Signaling-Apoptosis_Reg"/>
</dbReference>
<name>A0A8B8CEC3_CRAVI</name>
<accession>A0A8B8CEC3</accession>
<proteinExistence type="predicted"/>
<dbReference type="InterPro" id="IPR011989">
    <property type="entry name" value="ARM-like"/>
</dbReference>
<dbReference type="PANTHER" id="PTHR12044:SF14">
    <property type="entry name" value="MEIOTIC DOUBLE-STRANDED BREAK FORMATION PROTEIN 1"/>
    <property type="match status" value="1"/>
</dbReference>
<organism evidence="1 2">
    <name type="scientific">Crassostrea virginica</name>
    <name type="common">Eastern oyster</name>
    <dbReference type="NCBI Taxonomy" id="6565"/>
    <lineage>
        <taxon>Eukaryota</taxon>
        <taxon>Metazoa</taxon>
        <taxon>Spiralia</taxon>
        <taxon>Lophotrochozoa</taxon>
        <taxon>Mollusca</taxon>
        <taxon>Bivalvia</taxon>
        <taxon>Autobranchia</taxon>
        <taxon>Pteriomorphia</taxon>
        <taxon>Ostreida</taxon>
        <taxon>Ostreoidea</taxon>
        <taxon>Ostreidae</taxon>
        <taxon>Crassostrea</taxon>
    </lineage>
</organism>
<dbReference type="OrthoDB" id="6349794at2759"/>
<dbReference type="KEGG" id="cvn:111118732"/>
<dbReference type="GeneID" id="111118732"/>
<evidence type="ECO:0000313" key="2">
    <source>
        <dbReference type="RefSeq" id="XP_022314040.1"/>
    </source>
</evidence>
<dbReference type="Gene3D" id="1.25.10.10">
    <property type="entry name" value="Leucine-rich Repeat Variant"/>
    <property type="match status" value="1"/>
</dbReference>
<dbReference type="AlphaFoldDB" id="A0A8B8CEC3"/>
<sequence length="1188" mass="135767">MNRRGNHNIHGSTWSYSVPHHEEPVCFACLVECLEDDDVVMVKKRPALAETLHLIHLKNFIDDLQRNVEIAVHFSFVVLDLIENTESSFASNAVEVLLKLLSKMDSGELLESILDHIQEKMLHTENPKDSLPLIVLLGRLVKVFSPVSGILCHNYEPILQRMINGLSQPDEDVQSNTVFLFVYTFVGPWETIVPLAVQQALAQEVVCLLHTAKTPYLLRNLMALLKNLISSSDLTQMLMTLDLNNLTLLTSLKKLIINKDSDLQRSALYVLSCILSSGIEEYRNTVLNSDIIEFMFEALHSQIPDQQKFVLDCVESLCHSDLFYMKCHAVYGLESLLYALESLLGRRNSELCSTAFSILATILTRQPSSVPLFINSATLTSCLQLIGQGIQQQHPQVFLASLWSLAAVIRKTHLLLPIPFEELEKILQIMLDKLSKAELSSSSLIFRKKASHNRMEEYPKQDPMESALRIYVACIQLLEECWDDPLTCTTTYVSQDSQPTETSIQQFKEFIVNSCLDKMLPLVMKIVDRGDNYMLCQCLQKLLLELYRTDSTKCSQVLVQMTSEGLLSTIINRREEVVEMDTETQFLLQLCHVLHEEDTPEIPFPEWVHKAIPDLKYSLADYHQLITPHISEDLRNLYIFLLYHMCKLDDIPLSGQEILHIINNSVGSQFSPVQLSPLTKRQIVFLWAFAVSLLQNNIQSNNPAGALALRTVAEEPPSDWYTHHSAFLYWVFLDTEVCHKAGPQIIDSWLAGITSTCVIDSNGLMENLEENYHLFEMFANADFTEAFMMTLLSTLTEVASLSSEILRHCLEKVIEMDSSDDFVLCVRAKGRQLLQDVFLREDKSLNEDHLYNTMSIFLMTFNIPLVKLEGRDLKLFYHVSKWLCEEEVDRYPELTEMFLRLIILYIEASDSLSSSVSLMMIQNVRLLRSFEKLLHTHNPDNVAGLTYGIISYLMEFSAQTGQENNSNPCVTISIPLHPLEKRLKASSPIMQHCFLQVLATSFQCKFMNPLFKFLNVGRFNPDLNCPFSSSDITSIFCYLQQFLVHECLKTKQTALHCLQAVVNYLSYTDLKLYDDLLTHPWNTAVMEVMVQMTDDDAESIATTFNMLQFIFDSNTGHQIITESPELMQIVSRFLNEQKDNTVAKPLQHQCSHLIQKFLQIIPEQYKQQYRTLGVQSSSNPHDIINVHK</sequence>
<keyword evidence="1" id="KW-1185">Reference proteome</keyword>
<dbReference type="InterPro" id="IPR016024">
    <property type="entry name" value="ARM-type_fold"/>
</dbReference>
<dbReference type="RefSeq" id="XP_022314040.1">
    <property type="nucleotide sequence ID" value="XM_022458332.1"/>
</dbReference>
<evidence type="ECO:0000313" key="1">
    <source>
        <dbReference type="Proteomes" id="UP000694844"/>
    </source>
</evidence>
<dbReference type="SUPFAM" id="SSF48371">
    <property type="entry name" value="ARM repeat"/>
    <property type="match status" value="1"/>
</dbReference>